<reference evidence="1 2" key="1">
    <citation type="submission" date="2018-08" db="EMBL/GenBank/DDBJ databases">
        <title>Recombination of ecologically and evolutionarily significant loci maintains genetic cohesion in the Pseudomonas syringae species complex.</title>
        <authorList>
            <person name="Dillon M."/>
            <person name="Thakur S."/>
            <person name="Almeida R.N.D."/>
            <person name="Weir B.S."/>
            <person name="Guttman D.S."/>
        </authorList>
    </citation>
    <scope>NUCLEOTIDE SEQUENCE [LARGE SCALE GENOMIC DNA]</scope>
    <source>
        <strain evidence="1 2">ICMP 4996</strain>
    </source>
</reference>
<organism evidence="1 2">
    <name type="scientific">Pseudomonas coronafaciens pv. striafaciens</name>
    <dbReference type="NCBI Taxonomy" id="235276"/>
    <lineage>
        <taxon>Bacteria</taxon>
        <taxon>Pseudomonadati</taxon>
        <taxon>Pseudomonadota</taxon>
        <taxon>Gammaproteobacteria</taxon>
        <taxon>Pseudomonadales</taxon>
        <taxon>Pseudomonadaceae</taxon>
        <taxon>Pseudomonas</taxon>
        <taxon>Pseudomonas coronafaciens</taxon>
    </lineage>
</organism>
<protein>
    <submittedName>
        <fullName evidence="1">Uncharacterized protein</fullName>
    </submittedName>
</protein>
<sequence>MSNYSANNRQRCAPTVHQRVFTHSGPNAAIRDGQQSAKSGRLEVHNKSAPFSTIAQSVLAQRINIFNYTKECVASIRRLDSPTGCFEYKPL</sequence>
<dbReference type="Proteomes" id="UP000268004">
    <property type="component" value="Unassembled WGS sequence"/>
</dbReference>
<accession>A0A3M4XWK1</accession>
<gene>
    <name evidence="1" type="ORF">ALP78_200018</name>
</gene>
<name>A0A3M4XWK1_9PSED</name>
<evidence type="ECO:0000313" key="2">
    <source>
        <dbReference type="Proteomes" id="UP000268004"/>
    </source>
</evidence>
<dbReference type="AlphaFoldDB" id="A0A3M4XWK1"/>
<dbReference type="EMBL" id="RBSD01000206">
    <property type="protein sequence ID" value="RMR79922.1"/>
    <property type="molecule type" value="Genomic_DNA"/>
</dbReference>
<evidence type="ECO:0000313" key="1">
    <source>
        <dbReference type="EMBL" id="RMR79922.1"/>
    </source>
</evidence>
<proteinExistence type="predicted"/>
<comment type="caution">
    <text evidence="1">The sequence shown here is derived from an EMBL/GenBank/DDBJ whole genome shotgun (WGS) entry which is preliminary data.</text>
</comment>